<evidence type="ECO:0000313" key="2">
    <source>
        <dbReference type="EMBL" id="MBE9192370.1"/>
    </source>
</evidence>
<dbReference type="CDD" id="cd00761">
    <property type="entry name" value="Glyco_tranf_GTA_type"/>
    <property type="match status" value="1"/>
</dbReference>
<sequence length="322" mass="36395">MPKVTVIVPAYNAEQTIVATIASVQQQTYQDWELIVINDGSSDRTLELLKRIREPRMRVYHYSNAGVSVARNRGIALAQGELIAFLDADDLWSADKLELQVAALQQYPHAAVAYSWTYFMNATATTIHAAPGVWFEGDVYQQLLVRNFLYSGSNPLVRRDALVLVGGFEPTLTHGEDWELFVRLAAVVQFVVVPVGQVFYRQSSTSASAQVDLMEQRLLLVIDSVFSAAPPQFLSLKSHCLANLYQYLTQLCLKRVSHPNGTKQAKQMLWKAISVRPQMLLNRHTQTLLFKLLILRFFSYKVAIYLLHSFSRSHAVKISFNS</sequence>
<dbReference type="InterPro" id="IPR029044">
    <property type="entry name" value="Nucleotide-diphossugar_trans"/>
</dbReference>
<dbReference type="PANTHER" id="PTHR43685">
    <property type="entry name" value="GLYCOSYLTRANSFERASE"/>
    <property type="match status" value="1"/>
</dbReference>
<proteinExistence type="predicted"/>
<dbReference type="InterPro" id="IPR019290">
    <property type="entry name" value="GlycosylTrfase-like_prok"/>
</dbReference>
<dbReference type="Proteomes" id="UP000651156">
    <property type="component" value="Unassembled WGS sequence"/>
</dbReference>
<protein>
    <submittedName>
        <fullName evidence="2">Glycosyltransferase family 2 protein</fullName>
    </submittedName>
</protein>
<dbReference type="EMBL" id="JADEWN010000053">
    <property type="protein sequence ID" value="MBE9192370.1"/>
    <property type="molecule type" value="Genomic_DNA"/>
</dbReference>
<dbReference type="Pfam" id="PF10111">
    <property type="entry name" value="Glyco_tranf_2_2"/>
    <property type="match status" value="1"/>
</dbReference>
<feature type="domain" description="Glycosyltransferase 2-like prokaryotic type" evidence="1">
    <location>
        <begin position="5"/>
        <end position="208"/>
    </location>
</feature>
<dbReference type="Gene3D" id="3.90.550.10">
    <property type="entry name" value="Spore Coat Polysaccharide Biosynthesis Protein SpsA, Chain A"/>
    <property type="match status" value="1"/>
</dbReference>
<dbReference type="InterPro" id="IPR050834">
    <property type="entry name" value="Glycosyltransf_2"/>
</dbReference>
<evidence type="ECO:0000313" key="3">
    <source>
        <dbReference type="Proteomes" id="UP000651156"/>
    </source>
</evidence>
<reference evidence="2 3" key="1">
    <citation type="submission" date="2020-10" db="EMBL/GenBank/DDBJ databases">
        <authorList>
            <person name="Castelo-Branco R."/>
            <person name="Eusebio N."/>
            <person name="Adriana R."/>
            <person name="Vieira A."/>
            <person name="Brugerolle De Fraissinette N."/>
            <person name="Rezende De Castro R."/>
            <person name="Schneider M.P."/>
            <person name="Vasconcelos V."/>
            <person name="Leao P.N."/>
        </authorList>
    </citation>
    <scope>NUCLEOTIDE SEQUENCE [LARGE SCALE GENOMIC DNA]</scope>
    <source>
        <strain evidence="2 3">LEGE 06123</strain>
    </source>
</reference>
<dbReference type="SUPFAM" id="SSF53448">
    <property type="entry name" value="Nucleotide-diphospho-sugar transferases"/>
    <property type="match status" value="1"/>
</dbReference>
<gene>
    <name evidence="2" type="ORF">IQ230_18850</name>
</gene>
<dbReference type="PANTHER" id="PTHR43685:SF2">
    <property type="entry name" value="GLYCOSYLTRANSFERASE 2-LIKE DOMAIN-CONTAINING PROTEIN"/>
    <property type="match status" value="1"/>
</dbReference>
<dbReference type="RefSeq" id="WP_193933801.1">
    <property type="nucleotide sequence ID" value="NZ_CAWPMZ010000089.1"/>
</dbReference>
<accession>A0ABR9UXV2</accession>
<evidence type="ECO:0000259" key="1">
    <source>
        <dbReference type="Pfam" id="PF10111"/>
    </source>
</evidence>
<name>A0ABR9UXV2_9CHRO</name>
<comment type="caution">
    <text evidence="2">The sequence shown here is derived from an EMBL/GenBank/DDBJ whole genome shotgun (WGS) entry which is preliminary data.</text>
</comment>
<organism evidence="2 3">
    <name type="scientific">Gloeocapsopsis crepidinum LEGE 06123</name>
    <dbReference type="NCBI Taxonomy" id="588587"/>
    <lineage>
        <taxon>Bacteria</taxon>
        <taxon>Bacillati</taxon>
        <taxon>Cyanobacteriota</taxon>
        <taxon>Cyanophyceae</taxon>
        <taxon>Oscillatoriophycideae</taxon>
        <taxon>Chroococcales</taxon>
        <taxon>Chroococcaceae</taxon>
        <taxon>Gloeocapsopsis</taxon>
    </lineage>
</organism>
<keyword evidence="3" id="KW-1185">Reference proteome</keyword>